<dbReference type="Gramene" id="TVU13378">
    <property type="protein sequence ID" value="TVU13378"/>
    <property type="gene ID" value="EJB05_40431"/>
</dbReference>
<keyword evidence="3" id="KW-0479">Metal-binding</keyword>
<keyword evidence="5" id="KW-0862">Zinc</keyword>
<dbReference type="Pfam" id="PF07741">
    <property type="entry name" value="BRF1"/>
    <property type="match status" value="1"/>
</dbReference>
<evidence type="ECO:0000313" key="12">
    <source>
        <dbReference type="EMBL" id="TVU13378.1"/>
    </source>
</evidence>
<protein>
    <recommendedName>
        <fullName evidence="14">Cyclin-like domain-containing protein</fullName>
    </recommendedName>
</protein>
<comment type="similarity">
    <text evidence="2">Belongs to the TFIIB family.</text>
</comment>
<keyword evidence="7" id="KW-0804">Transcription</keyword>
<dbReference type="Gene3D" id="1.10.472.170">
    <property type="match status" value="1"/>
</dbReference>
<keyword evidence="6" id="KW-0805">Transcription regulation</keyword>
<evidence type="ECO:0000259" key="11">
    <source>
        <dbReference type="Pfam" id="PF07741"/>
    </source>
</evidence>
<feature type="domain" description="Brf1 TBP-binding" evidence="11">
    <location>
        <begin position="321"/>
        <end position="422"/>
    </location>
</feature>
<dbReference type="AlphaFoldDB" id="A0A5J9TR81"/>
<evidence type="ECO:0000256" key="7">
    <source>
        <dbReference type="ARBA" id="ARBA00023163"/>
    </source>
</evidence>
<keyword evidence="13" id="KW-1185">Reference proteome</keyword>
<dbReference type="InterPro" id="IPR013150">
    <property type="entry name" value="TFIIB_cyclin"/>
</dbReference>
<evidence type="ECO:0000256" key="6">
    <source>
        <dbReference type="ARBA" id="ARBA00023015"/>
    </source>
</evidence>
<dbReference type="GO" id="GO:0097550">
    <property type="term" value="C:transcription preinitiation complex"/>
    <property type="evidence" value="ECO:0007669"/>
    <property type="project" value="TreeGrafter"/>
</dbReference>
<evidence type="ECO:0008006" key="14">
    <source>
        <dbReference type="Google" id="ProtNLM"/>
    </source>
</evidence>
<dbReference type="Pfam" id="PF00382">
    <property type="entry name" value="TFIIB"/>
    <property type="match status" value="1"/>
</dbReference>
<dbReference type="Gene3D" id="1.20.5.650">
    <property type="entry name" value="Single helix bin"/>
    <property type="match status" value="1"/>
</dbReference>
<feature type="compositionally biased region" description="Polar residues" evidence="9">
    <location>
        <begin position="275"/>
        <end position="299"/>
    </location>
</feature>
<sequence length="482" mass="53012">MLYCDHCADYCPTIKDPDKGYICCGRCGKVLDQEIYTDEPTFIKDSSGQSRLAGNILNSIESGYSLSHERTLEKGKDEISQIVSNLHVGGGDTIIEKAHRFYKTGRKPSGLCGAALYIAALSHGFNYTKADIVSVVHVCEATLTKRLIEFENTDSGSLTIEEFLAKADEISEEPVPKLSPKSGEILCKHKDRGAEHFAHGLCEKCFNKFTELSGGLEGGADPPAFQRAEKQRLEAEKNSEEVAGVKEIALGEKTCATQNSDVENSISPPEKDLTPSFNQDTSGEKILTSTSPEITNDSVPSKDLECGDEKGKGDDDPESLSDIDDVEVDWYLHNEEETQYKKIIWEEMNKEYLEEQAAKEALAAELAARGVAMEDGKKKKRKRNEDAKTPLSAETPAEATCNMLKRKGLGSKINVEAVGGLYNTKDEDGSGNKKEEMDFEGGYAQDDNGDAETFDYGYDYADQKYDGYDNDGGEADDIFDFL</sequence>
<dbReference type="GO" id="GO:0000995">
    <property type="term" value="F:RNA polymerase III general transcription initiation factor activity"/>
    <property type="evidence" value="ECO:0007669"/>
    <property type="project" value="TreeGrafter"/>
</dbReference>
<dbReference type="GO" id="GO:0001006">
    <property type="term" value="F:RNA polymerase III type 3 promoter sequence-specific DNA binding"/>
    <property type="evidence" value="ECO:0007669"/>
    <property type="project" value="TreeGrafter"/>
</dbReference>
<evidence type="ECO:0000256" key="1">
    <source>
        <dbReference type="ARBA" id="ARBA00004123"/>
    </source>
</evidence>
<dbReference type="GO" id="GO:0070897">
    <property type="term" value="P:transcription preinitiation complex assembly"/>
    <property type="evidence" value="ECO:0007669"/>
    <property type="project" value="InterPro"/>
</dbReference>
<evidence type="ECO:0000313" key="13">
    <source>
        <dbReference type="Proteomes" id="UP000324897"/>
    </source>
</evidence>
<dbReference type="Proteomes" id="UP000324897">
    <property type="component" value="Unassembled WGS sequence"/>
</dbReference>
<keyword evidence="4" id="KW-0863">Zinc-finger</keyword>
<evidence type="ECO:0000259" key="10">
    <source>
        <dbReference type="Pfam" id="PF00382"/>
    </source>
</evidence>
<feature type="domain" description="Transcription factor TFIIB cyclin-like" evidence="10">
    <location>
        <begin position="70"/>
        <end position="152"/>
    </location>
</feature>
<evidence type="ECO:0000256" key="8">
    <source>
        <dbReference type="ARBA" id="ARBA00023242"/>
    </source>
</evidence>
<evidence type="ECO:0000256" key="9">
    <source>
        <dbReference type="SAM" id="MobiDB-lite"/>
    </source>
</evidence>
<feature type="compositionally biased region" description="Polar residues" evidence="9">
    <location>
        <begin position="256"/>
        <end position="267"/>
    </location>
</feature>
<reference evidence="12 13" key="1">
    <citation type="journal article" date="2019" name="Sci. Rep.">
        <title>A high-quality genome of Eragrostis curvula grass provides insights into Poaceae evolution and supports new strategies to enhance forage quality.</title>
        <authorList>
            <person name="Carballo J."/>
            <person name="Santos B.A.C.M."/>
            <person name="Zappacosta D."/>
            <person name="Garbus I."/>
            <person name="Selva J.P."/>
            <person name="Gallo C.A."/>
            <person name="Diaz A."/>
            <person name="Albertini E."/>
            <person name="Caccamo M."/>
            <person name="Echenique V."/>
        </authorList>
    </citation>
    <scope>NUCLEOTIDE SEQUENCE [LARGE SCALE GENOMIC DNA]</scope>
    <source>
        <strain evidence="13">cv. Victoria</strain>
        <tissue evidence="12">Leaf</tissue>
    </source>
</reference>
<proteinExistence type="inferred from homology"/>
<dbReference type="InterPro" id="IPR011665">
    <property type="entry name" value="BRF1_TBP-bd_dom"/>
</dbReference>
<dbReference type="PANTHER" id="PTHR11618">
    <property type="entry name" value="TRANSCRIPTION INITIATION FACTOR IIB-RELATED"/>
    <property type="match status" value="1"/>
</dbReference>
<dbReference type="SUPFAM" id="SSF47954">
    <property type="entry name" value="Cyclin-like"/>
    <property type="match status" value="1"/>
</dbReference>
<evidence type="ECO:0000256" key="4">
    <source>
        <dbReference type="ARBA" id="ARBA00022771"/>
    </source>
</evidence>
<comment type="subcellular location">
    <subcellularLocation>
        <location evidence="1">Nucleus</location>
    </subcellularLocation>
</comment>
<comment type="caution">
    <text evidence="12">The sequence shown here is derived from an EMBL/GenBank/DDBJ whole genome shotgun (WGS) entry which is preliminary data.</text>
</comment>
<evidence type="ECO:0000256" key="2">
    <source>
        <dbReference type="ARBA" id="ARBA00010857"/>
    </source>
</evidence>
<dbReference type="GO" id="GO:0000126">
    <property type="term" value="C:transcription factor TFIIIB complex"/>
    <property type="evidence" value="ECO:0007669"/>
    <property type="project" value="TreeGrafter"/>
</dbReference>
<name>A0A5J9TR81_9POAL</name>
<feature type="region of interest" description="Disordered" evidence="9">
    <location>
        <begin position="256"/>
        <end position="321"/>
    </location>
</feature>
<feature type="region of interest" description="Disordered" evidence="9">
    <location>
        <begin position="422"/>
        <end position="450"/>
    </location>
</feature>
<organism evidence="12 13">
    <name type="scientific">Eragrostis curvula</name>
    <name type="common">weeping love grass</name>
    <dbReference type="NCBI Taxonomy" id="38414"/>
    <lineage>
        <taxon>Eukaryota</taxon>
        <taxon>Viridiplantae</taxon>
        <taxon>Streptophyta</taxon>
        <taxon>Embryophyta</taxon>
        <taxon>Tracheophyta</taxon>
        <taxon>Spermatophyta</taxon>
        <taxon>Magnoliopsida</taxon>
        <taxon>Liliopsida</taxon>
        <taxon>Poales</taxon>
        <taxon>Poaceae</taxon>
        <taxon>PACMAD clade</taxon>
        <taxon>Chloridoideae</taxon>
        <taxon>Eragrostideae</taxon>
        <taxon>Eragrostidinae</taxon>
        <taxon>Eragrostis</taxon>
    </lineage>
</organism>
<feature type="compositionally biased region" description="Basic and acidic residues" evidence="9">
    <location>
        <begin position="300"/>
        <end position="314"/>
    </location>
</feature>
<dbReference type="EMBL" id="RWGY01000034">
    <property type="protein sequence ID" value="TVU13378.1"/>
    <property type="molecule type" value="Genomic_DNA"/>
</dbReference>
<dbReference type="OrthoDB" id="511529at2759"/>
<evidence type="ECO:0000256" key="5">
    <source>
        <dbReference type="ARBA" id="ARBA00022833"/>
    </source>
</evidence>
<feature type="compositionally biased region" description="Basic and acidic residues" evidence="9">
    <location>
        <begin position="372"/>
        <end position="388"/>
    </location>
</feature>
<feature type="compositionally biased region" description="Basic and acidic residues" evidence="9">
    <location>
        <begin position="424"/>
        <end position="436"/>
    </location>
</feature>
<dbReference type="GO" id="GO:0005634">
    <property type="term" value="C:nucleus"/>
    <property type="evidence" value="ECO:0007669"/>
    <property type="project" value="UniProtKB-SubCell"/>
</dbReference>
<gene>
    <name evidence="12" type="ORF">EJB05_40431</name>
</gene>
<dbReference type="InterPro" id="IPR000812">
    <property type="entry name" value="TFIIB"/>
</dbReference>
<feature type="region of interest" description="Disordered" evidence="9">
    <location>
        <begin position="370"/>
        <end position="398"/>
    </location>
</feature>
<dbReference type="GO" id="GO:0017025">
    <property type="term" value="F:TBP-class protein binding"/>
    <property type="evidence" value="ECO:0007669"/>
    <property type="project" value="InterPro"/>
</dbReference>
<accession>A0A5J9TR81</accession>
<dbReference type="PANTHER" id="PTHR11618:SF4">
    <property type="entry name" value="TRANSCRIPTION FACTOR IIIB 90 KDA SUBUNIT"/>
    <property type="match status" value="1"/>
</dbReference>
<keyword evidence="8" id="KW-0539">Nucleus</keyword>
<dbReference type="GO" id="GO:0008270">
    <property type="term" value="F:zinc ion binding"/>
    <property type="evidence" value="ECO:0007669"/>
    <property type="project" value="UniProtKB-KW"/>
</dbReference>
<dbReference type="FunFam" id="1.20.5.650:FF:000002">
    <property type="entry name" value="Cyclin/Brf1-like TBP-binding protein"/>
    <property type="match status" value="1"/>
</dbReference>
<evidence type="ECO:0000256" key="3">
    <source>
        <dbReference type="ARBA" id="ARBA00022723"/>
    </source>
</evidence>
<dbReference type="InterPro" id="IPR036915">
    <property type="entry name" value="Cyclin-like_sf"/>
</dbReference>